<evidence type="ECO:0000256" key="10">
    <source>
        <dbReference type="ARBA" id="ARBA00022967"/>
    </source>
</evidence>
<dbReference type="InterPro" id="IPR024072">
    <property type="entry name" value="DHFR-like_dom_sf"/>
</dbReference>
<dbReference type="PANTHER" id="PTHR45630:SF8">
    <property type="entry name" value="CATION-TRANSPORTING ATPASE"/>
    <property type="match status" value="1"/>
</dbReference>
<evidence type="ECO:0000256" key="15">
    <source>
        <dbReference type="SAM" id="MobiDB-lite"/>
    </source>
</evidence>
<comment type="caution">
    <text evidence="14">Lacks conserved residue(s) required for the propagation of feature annotation.</text>
</comment>
<keyword evidence="6 14" id="KW-0547">Nucleotide-binding</keyword>
<feature type="transmembrane region" description="Helical" evidence="14">
    <location>
        <begin position="1231"/>
        <end position="1251"/>
    </location>
</feature>
<dbReference type="GO" id="GO:0006874">
    <property type="term" value="P:intracellular calcium ion homeostasis"/>
    <property type="evidence" value="ECO:0007669"/>
    <property type="project" value="TreeGrafter"/>
</dbReference>
<dbReference type="OrthoDB" id="48943at2759"/>
<evidence type="ECO:0000259" key="16">
    <source>
        <dbReference type="PROSITE" id="PS51330"/>
    </source>
</evidence>
<dbReference type="InterPro" id="IPR001796">
    <property type="entry name" value="DHFR_dom"/>
</dbReference>
<feature type="transmembrane region" description="Helical" evidence="14">
    <location>
        <begin position="1171"/>
        <end position="1194"/>
    </location>
</feature>
<dbReference type="Pfam" id="PF00122">
    <property type="entry name" value="E1-E2_ATPase"/>
    <property type="match status" value="1"/>
</dbReference>
<keyword evidence="18" id="KW-1185">Reference proteome</keyword>
<dbReference type="SUPFAM" id="SSF81665">
    <property type="entry name" value="Calcium ATPase, transmembrane domain M"/>
    <property type="match status" value="1"/>
</dbReference>
<evidence type="ECO:0000256" key="13">
    <source>
        <dbReference type="ARBA" id="ARBA00049360"/>
    </source>
</evidence>
<feature type="region of interest" description="Disordered" evidence="15">
    <location>
        <begin position="1442"/>
        <end position="1461"/>
    </location>
</feature>
<dbReference type="Gene3D" id="3.40.50.1000">
    <property type="entry name" value="HAD superfamily/HAD-like"/>
    <property type="match status" value="1"/>
</dbReference>
<keyword evidence="4 14" id="KW-0812">Transmembrane</keyword>
<protein>
    <recommendedName>
        <fullName evidence="14">Cation-transporting ATPase</fullName>
        <ecNumber evidence="14">7.2.2.-</ecNumber>
    </recommendedName>
</protein>
<evidence type="ECO:0000256" key="5">
    <source>
        <dbReference type="ARBA" id="ARBA00022723"/>
    </source>
</evidence>
<feature type="transmembrane region" description="Helical" evidence="14">
    <location>
        <begin position="1132"/>
        <end position="1150"/>
    </location>
</feature>
<reference evidence="17 18" key="1">
    <citation type="submission" date="2018-10" db="EMBL/GenBank/DDBJ databases">
        <authorList>
            <consortium name="Pathogen Informatics"/>
        </authorList>
    </citation>
    <scope>NUCLEOTIDE SEQUENCE [LARGE SCALE GENOMIC DNA]</scope>
</reference>
<dbReference type="Pfam" id="PF00186">
    <property type="entry name" value="DHFR_1"/>
    <property type="match status" value="1"/>
</dbReference>
<dbReference type="Pfam" id="PF13246">
    <property type="entry name" value="Cation_ATPase"/>
    <property type="match status" value="1"/>
</dbReference>
<evidence type="ECO:0000256" key="2">
    <source>
        <dbReference type="ARBA" id="ARBA00006000"/>
    </source>
</evidence>
<dbReference type="CDD" id="cd00209">
    <property type="entry name" value="DHFR"/>
    <property type="match status" value="1"/>
</dbReference>
<accession>A0A158QVT1</accession>
<dbReference type="GO" id="GO:0016887">
    <property type="term" value="F:ATP hydrolysis activity"/>
    <property type="evidence" value="ECO:0007669"/>
    <property type="project" value="InterPro"/>
</dbReference>
<gene>
    <name evidence="17" type="ORF">MCOS_LOCUS8445</name>
</gene>
<dbReference type="PROSITE" id="PS00154">
    <property type="entry name" value="ATPASE_E1_E2"/>
    <property type="match status" value="1"/>
</dbReference>
<dbReference type="GO" id="GO:0031902">
    <property type="term" value="C:late endosome membrane"/>
    <property type="evidence" value="ECO:0007669"/>
    <property type="project" value="UniProtKB-SubCell"/>
</dbReference>
<feature type="region of interest" description="Disordered" evidence="15">
    <location>
        <begin position="1474"/>
        <end position="1503"/>
    </location>
</feature>
<keyword evidence="3" id="KW-0597">Phosphoprotein</keyword>
<dbReference type="InterPro" id="IPR006544">
    <property type="entry name" value="P-type_TPase_V"/>
</dbReference>
<evidence type="ECO:0000256" key="6">
    <source>
        <dbReference type="ARBA" id="ARBA00022741"/>
    </source>
</evidence>
<dbReference type="InterPro" id="IPR001757">
    <property type="entry name" value="P_typ_ATPase"/>
</dbReference>
<dbReference type="InterPro" id="IPR023214">
    <property type="entry name" value="HAD_sf"/>
</dbReference>
<dbReference type="GO" id="GO:0015203">
    <property type="term" value="F:polyamine transmembrane transporter activity"/>
    <property type="evidence" value="ECO:0007669"/>
    <property type="project" value="TreeGrafter"/>
</dbReference>
<dbReference type="SUPFAM" id="SSF56784">
    <property type="entry name" value="HAD-like"/>
    <property type="match status" value="1"/>
</dbReference>
<comment type="subcellular location">
    <subcellularLocation>
        <location evidence="1">Late endosome membrane</location>
        <topology evidence="1">Multi-pass membrane protein</topology>
    </subcellularLocation>
    <subcellularLocation>
        <location evidence="14">Membrane</location>
        <topology evidence="14">Multi-pass membrane protein</topology>
    </subcellularLocation>
</comment>
<dbReference type="GO" id="GO:0019829">
    <property type="term" value="F:ATPase-coupled monoatomic cation transmembrane transporter activity"/>
    <property type="evidence" value="ECO:0007669"/>
    <property type="project" value="UniProtKB-UniRule"/>
</dbReference>
<dbReference type="Gene3D" id="3.40.430.10">
    <property type="entry name" value="Dihydrofolate Reductase, subunit A"/>
    <property type="match status" value="1"/>
</dbReference>
<keyword evidence="12 14" id="KW-0472">Membrane</keyword>
<dbReference type="GO" id="GO:0005524">
    <property type="term" value="F:ATP binding"/>
    <property type="evidence" value="ECO:0007669"/>
    <property type="project" value="UniProtKB-UniRule"/>
</dbReference>
<keyword evidence="5 14" id="KW-0479">Metal-binding</keyword>
<dbReference type="GO" id="GO:0046872">
    <property type="term" value="F:metal ion binding"/>
    <property type="evidence" value="ECO:0007669"/>
    <property type="project" value="UniProtKB-UniRule"/>
</dbReference>
<feature type="transmembrane region" description="Helical" evidence="14">
    <location>
        <begin position="481"/>
        <end position="501"/>
    </location>
</feature>
<evidence type="ECO:0000256" key="9">
    <source>
        <dbReference type="ARBA" id="ARBA00022842"/>
    </source>
</evidence>
<feature type="region of interest" description="Disordered" evidence="15">
    <location>
        <begin position="1358"/>
        <end position="1424"/>
    </location>
</feature>
<comment type="catalytic activity">
    <reaction evidence="13 14">
        <text>ATP + H2O = ADP + phosphate + H(+)</text>
        <dbReference type="Rhea" id="RHEA:13065"/>
        <dbReference type="ChEBI" id="CHEBI:15377"/>
        <dbReference type="ChEBI" id="CHEBI:15378"/>
        <dbReference type="ChEBI" id="CHEBI:30616"/>
        <dbReference type="ChEBI" id="CHEBI:43474"/>
        <dbReference type="ChEBI" id="CHEBI:456216"/>
    </reaction>
</comment>
<keyword evidence="8 14" id="KW-0067">ATP-binding</keyword>
<feature type="transmembrane region" description="Helical" evidence="14">
    <location>
        <begin position="161"/>
        <end position="178"/>
    </location>
</feature>
<dbReference type="InterPro" id="IPR018303">
    <property type="entry name" value="ATPase_P-typ_P_site"/>
</dbReference>
<feature type="transmembrane region" description="Helical" evidence="14">
    <location>
        <begin position="1271"/>
        <end position="1295"/>
    </location>
</feature>
<evidence type="ECO:0000256" key="3">
    <source>
        <dbReference type="ARBA" id="ARBA00022553"/>
    </source>
</evidence>
<dbReference type="EMBL" id="UXSR01005513">
    <property type="protein sequence ID" value="VDD82442.1"/>
    <property type="molecule type" value="Genomic_DNA"/>
</dbReference>
<dbReference type="SUPFAM" id="SSF53597">
    <property type="entry name" value="Dihydrofolate reductase-like"/>
    <property type="match status" value="1"/>
</dbReference>
<evidence type="ECO:0000256" key="1">
    <source>
        <dbReference type="ARBA" id="ARBA00004107"/>
    </source>
</evidence>
<dbReference type="PRINTS" id="PR00119">
    <property type="entry name" value="CATATPASE"/>
</dbReference>
<dbReference type="FunFam" id="1.20.1110.10:FF:000023">
    <property type="entry name" value="Cation-transporting ATPase"/>
    <property type="match status" value="1"/>
</dbReference>
<dbReference type="InterPro" id="IPR036412">
    <property type="entry name" value="HAD-like_sf"/>
</dbReference>
<dbReference type="InterPro" id="IPR047819">
    <property type="entry name" value="P5A-ATPase_N"/>
</dbReference>
<feature type="compositionally biased region" description="Polar residues" evidence="15">
    <location>
        <begin position="1362"/>
        <end position="1372"/>
    </location>
</feature>
<keyword evidence="11 14" id="KW-1133">Transmembrane helix</keyword>
<evidence type="ECO:0000313" key="17">
    <source>
        <dbReference type="EMBL" id="VDD82442.1"/>
    </source>
</evidence>
<feature type="region of interest" description="Disordered" evidence="15">
    <location>
        <begin position="840"/>
        <end position="873"/>
    </location>
</feature>
<dbReference type="FunFam" id="3.40.50.1000:FF:000068">
    <property type="entry name" value="Cation-transporting ATPase"/>
    <property type="match status" value="1"/>
</dbReference>
<dbReference type="Proteomes" id="UP000267029">
    <property type="component" value="Unassembled WGS sequence"/>
</dbReference>
<keyword evidence="7" id="KW-0967">Endosome</keyword>
<keyword evidence="9 14" id="KW-0460">Magnesium</keyword>
<dbReference type="SUPFAM" id="SSF81653">
    <property type="entry name" value="Calcium ATPase, transduction domain A"/>
    <property type="match status" value="1"/>
</dbReference>
<feature type="transmembrane region" description="Helical" evidence="14">
    <location>
        <begin position="513"/>
        <end position="537"/>
    </location>
</feature>
<evidence type="ECO:0000313" key="18">
    <source>
        <dbReference type="Proteomes" id="UP000267029"/>
    </source>
</evidence>
<organism evidence="17 18">
    <name type="scientific">Mesocestoides corti</name>
    <name type="common">Flatworm</name>
    <dbReference type="NCBI Taxonomy" id="53468"/>
    <lineage>
        <taxon>Eukaryota</taxon>
        <taxon>Metazoa</taxon>
        <taxon>Spiralia</taxon>
        <taxon>Lophotrochozoa</taxon>
        <taxon>Platyhelminthes</taxon>
        <taxon>Cestoda</taxon>
        <taxon>Eucestoda</taxon>
        <taxon>Cyclophyllidea</taxon>
        <taxon>Mesocestoididae</taxon>
        <taxon>Mesocestoides</taxon>
    </lineage>
</organism>
<dbReference type="PROSITE" id="PS51330">
    <property type="entry name" value="DHFR_2"/>
    <property type="match status" value="1"/>
</dbReference>
<dbReference type="GO" id="GO:0140358">
    <property type="term" value="F:P-type transmembrane transporter activity"/>
    <property type="evidence" value="ECO:0007669"/>
    <property type="project" value="InterPro"/>
</dbReference>
<dbReference type="STRING" id="53468.A0A158QVT1"/>
<dbReference type="FunFam" id="3.40.1110.10:FF:000026">
    <property type="entry name" value="Cation-transporting ATPase"/>
    <property type="match status" value="1"/>
</dbReference>
<evidence type="ECO:0000256" key="7">
    <source>
        <dbReference type="ARBA" id="ARBA00022753"/>
    </source>
</evidence>
<dbReference type="Pfam" id="PF12409">
    <property type="entry name" value="P5-ATPase"/>
    <property type="match status" value="1"/>
</dbReference>
<dbReference type="Gene3D" id="3.40.1110.10">
    <property type="entry name" value="Calcium-transporting ATPase, cytoplasmic domain N"/>
    <property type="match status" value="1"/>
</dbReference>
<name>A0A158QVT1_MESCO</name>
<sequence>MTLKRLNVIAAVASNGGIGKANKLPWKIRVNEGVYLARSFDDSIRLVESLHDDGLVDEVFVIGGSRIYEAALEQKAYPVRIYCTHIMRDFDCDVFFPSLDWQQLRSVKLSISSRTVLQGWKEMGHIAGSDDEYHCYITEADGAVSDLWAFKYSRIRQIRKWICYVFSVFILRLVLHWYPQFHIRFVMSPCKISEASKFLIKDSSGVFYVVGVKSRKSRRSLDVDSNDGDSVYSSALSEASGFFTADNSETDSTQLWIYYKSLKYVLDESDGHYYLLQSWDERPSSDIVNAQPLDDGEVSRRKFTYDANDIPIPRRSILQLLLSENEKALRDTVVSNGSVSVCRNVNGIPKFFSIDSTDLVPGDVIEIPKDGCTMFCDAVLLHGNCIVNESTLTGESVPVTKIPFVASKPVDDTPVLFDLKAASKSVLFCGTLVIQTRNFADQKVTAVVVRTGFRTAKGEMVRSILFPKPMKFEFTRDVNKFIGLLSILALSGFGFSIYVLLRNGYAADMIIKRALDLITVAVPPALPVAMTVGIAFAQSRLKKRSVFCINPSVINVCGVINVTCFDKTGTITEDGLDLWGVIPNGDGQFEEPTGEPSKLPPGPLLETMASCHSLTRIEGQLAGDPLDLKMFLSTNWELTEEISEDHCKFEMTIPTVVRPRNAALNEATVTTLADADALPYEIGILRQFPFSSTLQRMSVIGRALNGSHFCVYTKGSPEMIETLCRRETLPRDFHRVLLEYTREGYRVIALAWRPLRVAYTRVMRLERSSIERQLHFLGLLVMENRLKPESAPVIKLLKDAHIRPVMVTGDNMLTALSVARDCEMIDETDRIIIVSARPPTQSLQESDSLEPSVGPCGKTDNADSGLSGMSDDSTDSWKDLVQFHYAEDLHKPVTEVTTTSTAVISRRRRARVHQPISESEFEGVGQSSRWHFFSRRRRTTTLDIEAGPPGSPLDDAHVTHQGRSHGIVKPRHPADADNIISLRMVDRPDFHLAISGKTWEIIRKHFPSLIPKLVVKGTVFARFSPEQKSQLIEALQSVGYYVSMCGDGANDCGALKAAHAGVALSQAEASVASPFTSAQQNISCVPLLIREGRCALSTSFGTFKFMMGYSITQFTSVLLLYWVDSTLEDMQFLYIDLFLITSLGITFGYTKAYQRLSVEPPTMRLVSTPTLLSLGSQLFLVIATQAAAFAYVSSGDLENTSLFLVSSFQYVFLAIIFSSGPPYRRRIYTNYLFLANVLVTLAVDLLFSLYLGKGMMEWITIVEFPSYTVRIIIVMMALANFLLGYLVEAIVEGVAFRRHIQRLKKALFPRYVARKDYERIRDEIDRMAGVWPPIIRSASIQDIRTEFFAEEHDRARHLSGGRSRNISITSSCPDDEGAPPAPSPPALGSGLVESVSGDISATKHTGRRKHRSGSASHHQCRSLRDLSEQPENQPLGIAQDVASSCPTKESGAGVADSLEAGRSKHYYHYPSRFRAQSSSCDQRKGPADAAENPVVPLHHPGIS</sequence>
<evidence type="ECO:0000256" key="4">
    <source>
        <dbReference type="ARBA" id="ARBA00022692"/>
    </source>
</evidence>
<dbReference type="PANTHER" id="PTHR45630">
    <property type="entry name" value="CATION-TRANSPORTING ATPASE-RELATED"/>
    <property type="match status" value="1"/>
</dbReference>
<proteinExistence type="inferred from homology"/>
<dbReference type="GO" id="GO:0046654">
    <property type="term" value="P:tetrahydrofolate biosynthetic process"/>
    <property type="evidence" value="ECO:0007669"/>
    <property type="project" value="InterPro"/>
</dbReference>
<dbReference type="Gene3D" id="2.70.150.10">
    <property type="entry name" value="Calcium-transporting ATPase, cytoplasmic transduction domain A"/>
    <property type="match status" value="1"/>
</dbReference>
<dbReference type="GO" id="GO:0004146">
    <property type="term" value="F:dihydrofolate reductase activity"/>
    <property type="evidence" value="ECO:0007669"/>
    <property type="project" value="InterPro"/>
</dbReference>
<dbReference type="InterPro" id="IPR059000">
    <property type="entry name" value="ATPase_P-type_domA"/>
</dbReference>
<dbReference type="SUPFAM" id="SSF81660">
    <property type="entry name" value="Metal cation-transporting ATPase, ATP-binding domain N"/>
    <property type="match status" value="1"/>
</dbReference>
<dbReference type="InterPro" id="IPR023298">
    <property type="entry name" value="ATPase_P-typ_TM_dom_sf"/>
</dbReference>
<dbReference type="InterPro" id="IPR008250">
    <property type="entry name" value="ATPase_P-typ_transduc_dom_A_sf"/>
</dbReference>
<feature type="domain" description="DHFR" evidence="16">
    <location>
        <begin position="1"/>
        <end position="159"/>
    </location>
</feature>
<evidence type="ECO:0000256" key="14">
    <source>
        <dbReference type="RuleBase" id="RU362082"/>
    </source>
</evidence>
<dbReference type="NCBIfam" id="TIGR01494">
    <property type="entry name" value="ATPase_P-type"/>
    <property type="match status" value="1"/>
</dbReference>
<keyword evidence="10 14" id="KW-1278">Translocase</keyword>
<dbReference type="EC" id="7.2.2.-" evidence="14"/>
<feature type="transmembrane region" description="Helical" evidence="14">
    <location>
        <begin position="1200"/>
        <end position="1219"/>
    </location>
</feature>
<evidence type="ECO:0000256" key="11">
    <source>
        <dbReference type="ARBA" id="ARBA00022989"/>
    </source>
</evidence>
<evidence type="ECO:0000256" key="12">
    <source>
        <dbReference type="ARBA" id="ARBA00023136"/>
    </source>
</evidence>
<comment type="similarity">
    <text evidence="2 14">Belongs to the cation transport ATPase (P-type) (TC 3.A.3) family. Type V subfamily.</text>
</comment>
<evidence type="ECO:0000256" key="8">
    <source>
        <dbReference type="ARBA" id="ARBA00022840"/>
    </source>
</evidence>
<dbReference type="InterPro" id="IPR023299">
    <property type="entry name" value="ATPase_P-typ_cyto_dom_N"/>
</dbReference>